<dbReference type="RefSeq" id="WP_130023376.1">
    <property type="nucleotide sequence ID" value="NZ_SEWF01000044.1"/>
</dbReference>
<reference evidence="3 4" key="1">
    <citation type="submission" date="2019-02" db="EMBL/GenBank/DDBJ databases">
        <title>Bacterial novel species Emticicia sp. 17J42-9 isolated from soil.</title>
        <authorList>
            <person name="Jung H.-Y."/>
        </authorList>
    </citation>
    <scope>NUCLEOTIDE SEQUENCE [LARGE SCALE GENOMIC DNA]</scope>
    <source>
        <strain evidence="3 4">17J42-9</strain>
    </source>
</reference>
<feature type="compositionally biased region" description="Basic and acidic residues" evidence="1">
    <location>
        <begin position="102"/>
        <end position="121"/>
    </location>
</feature>
<dbReference type="OrthoDB" id="962094at2"/>
<accession>A0A4Q5LUZ1</accession>
<evidence type="ECO:0000313" key="4">
    <source>
        <dbReference type="Proteomes" id="UP000293162"/>
    </source>
</evidence>
<organism evidence="3 4">
    <name type="scientific">Emticicia agri</name>
    <dbReference type="NCBI Taxonomy" id="2492393"/>
    <lineage>
        <taxon>Bacteria</taxon>
        <taxon>Pseudomonadati</taxon>
        <taxon>Bacteroidota</taxon>
        <taxon>Cytophagia</taxon>
        <taxon>Cytophagales</taxon>
        <taxon>Leadbetterellaceae</taxon>
        <taxon>Emticicia</taxon>
    </lineage>
</organism>
<evidence type="ECO:0000313" key="3">
    <source>
        <dbReference type="EMBL" id="RYU93462.1"/>
    </source>
</evidence>
<evidence type="ECO:0000256" key="1">
    <source>
        <dbReference type="SAM" id="MobiDB-lite"/>
    </source>
</evidence>
<dbReference type="EMBL" id="SEWF01000044">
    <property type="protein sequence ID" value="RYU93462.1"/>
    <property type="molecule type" value="Genomic_DNA"/>
</dbReference>
<proteinExistence type="predicted"/>
<comment type="caution">
    <text evidence="3">The sequence shown here is derived from an EMBL/GenBank/DDBJ whole genome shotgun (WGS) entry which is preliminary data.</text>
</comment>
<dbReference type="AlphaFoldDB" id="A0A4Q5LUZ1"/>
<evidence type="ECO:0000256" key="2">
    <source>
        <dbReference type="SAM" id="SignalP"/>
    </source>
</evidence>
<protein>
    <submittedName>
        <fullName evidence="3">Uncharacterized protein</fullName>
    </submittedName>
</protein>
<feature type="region of interest" description="Disordered" evidence="1">
    <location>
        <begin position="92"/>
        <end position="121"/>
    </location>
</feature>
<keyword evidence="2" id="KW-0732">Signal</keyword>
<dbReference type="Proteomes" id="UP000293162">
    <property type="component" value="Unassembled WGS sequence"/>
</dbReference>
<gene>
    <name evidence="3" type="ORF">EWM59_21810</name>
</gene>
<feature type="signal peptide" evidence="2">
    <location>
        <begin position="1"/>
        <end position="21"/>
    </location>
</feature>
<name>A0A4Q5LUZ1_9BACT</name>
<keyword evidence="4" id="KW-1185">Reference proteome</keyword>
<sequence length="121" mass="13544">MKLITTVVALSAFAIATTSFAQSKKSPPANYKQQNLLLAKKSQPTQQAQIAISNDYSTNPLENHRNYKAHVNAPQPTTTVFDVALGNRHRNYKQKNLLTSNGHREATKRAQDIEQEELVLK</sequence>
<feature type="chain" id="PRO_5020199977" evidence="2">
    <location>
        <begin position="22"/>
        <end position="121"/>
    </location>
</feature>